<comment type="catalytic activity">
    <reaction evidence="2">
        <text>9-ribosyl-trans-zeatin 5'-phosphate + H2O = trans-zeatin + D-ribose 5-phosphate</text>
        <dbReference type="Rhea" id="RHEA:48564"/>
        <dbReference type="ChEBI" id="CHEBI:15377"/>
        <dbReference type="ChEBI" id="CHEBI:16522"/>
        <dbReference type="ChEBI" id="CHEBI:78346"/>
        <dbReference type="ChEBI" id="CHEBI:87947"/>
        <dbReference type="EC" id="3.2.2.n1"/>
    </reaction>
</comment>
<evidence type="ECO:0000313" key="3">
    <source>
        <dbReference type="EMBL" id="MDA0164187.1"/>
    </source>
</evidence>
<dbReference type="EMBL" id="JAPDOD010000031">
    <property type="protein sequence ID" value="MDA0164187.1"/>
    <property type="molecule type" value="Genomic_DNA"/>
</dbReference>
<dbReference type="Pfam" id="PF03641">
    <property type="entry name" value="Lysine_decarbox"/>
    <property type="match status" value="1"/>
</dbReference>
<dbReference type="SUPFAM" id="SSF102405">
    <property type="entry name" value="MCP/YpsA-like"/>
    <property type="match status" value="1"/>
</dbReference>
<dbReference type="PANTHER" id="PTHR31223">
    <property type="entry name" value="LOG FAMILY PROTEIN YJL055W"/>
    <property type="match status" value="1"/>
</dbReference>
<organism evidence="3 4">
    <name type="scientific">Solirubrobacter ginsenosidimutans</name>
    <dbReference type="NCBI Taxonomy" id="490573"/>
    <lineage>
        <taxon>Bacteria</taxon>
        <taxon>Bacillati</taxon>
        <taxon>Actinomycetota</taxon>
        <taxon>Thermoleophilia</taxon>
        <taxon>Solirubrobacterales</taxon>
        <taxon>Solirubrobacteraceae</taxon>
        <taxon>Solirubrobacter</taxon>
    </lineage>
</organism>
<dbReference type="GO" id="GO:0016799">
    <property type="term" value="F:hydrolase activity, hydrolyzing N-glycosyl compounds"/>
    <property type="evidence" value="ECO:0007669"/>
    <property type="project" value="TreeGrafter"/>
</dbReference>
<dbReference type="InterPro" id="IPR005269">
    <property type="entry name" value="LOG"/>
</dbReference>
<dbReference type="RefSeq" id="WP_270043437.1">
    <property type="nucleotide sequence ID" value="NZ_JAPDOD010000031.1"/>
</dbReference>
<accession>A0A9X3MX79</accession>
<keyword evidence="2" id="KW-0203">Cytokinin biosynthesis</keyword>
<gene>
    <name evidence="3" type="ORF">OM076_28190</name>
</gene>
<evidence type="ECO:0000256" key="1">
    <source>
        <dbReference type="ARBA" id="ARBA00006763"/>
    </source>
</evidence>
<dbReference type="PANTHER" id="PTHR31223:SF70">
    <property type="entry name" value="LOG FAMILY PROTEIN YJL055W"/>
    <property type="match status" value="1"/>
</dbReference>
<name>A0A9X3MX79_9ACTN</name>
<keyword evidence="2" id="KW-0378">Hydrolase</keyword>
<sequence length="177" mass="19056">MKTICVYCGSNPGKDPVYLEAATAMARTFAERGLRIVYGGAQVGVMGAVADAALAAGGEVVGVIPQLLVDREVAHQGLTELHVVENMHERKALMAELADAFVALPGGIGTLEELIEVYTWSYLGIHDKPLAVLNTAGFYDRLTAFLDHAMHEGFLRPEHRSRLLVAPDTEALLAAWT</sequence>
<dbReference type="GO" id="GO:0009691">
    <property type="term" value="P:cytokinin biosynthetic process"/>
    <property type="evidence" value="ECO:0007669"/>
    <property type="project" value="UniProtKB-UniRule"/>
</dbReference>
<evidence type="ECO:0000313" key="4">
    <source>
        <dbReference type="Proteomes" id="UP001149140"/>
    </source>
</evidence>
<dbReference type="GO" id="GO:0005829">
    <property type="term" value="C:cytosol"/>
    <property type="evidence" value="ECO:0007669"/>
    <property type="project" value="TreeGrafter"/>
</dbReference>
<dbReference type="Gene3D" id="3.40.50.450">
    <property type="match status" value="1"/>
</dbReference>
<dbReference type="Proteomes" id="UP001149140">
    <property type="component" value="Unassembled WGS sequence"/>
</dbReference>
<dbReference type="EC" id="3.2.2.n1" evidence="2"/>
<evidence type="ECO:0000256" key="2">
    <source>
        <dbReference type="RuleBase" id="RU363015"/>
    </source>
</evidence>
<keyword evidence="4" id="KW-1185">Reference proteome</keyword>
<comment type="caution">
    <text evidence="3">The sequence shown here is derived from an EMBL/GenBank/DDBJ whole genome shotgun (WGS) entry which is preliminary data.</text>
</comment>
<comment type="catalytic activity">
    <reaction evidence="2">
        <text>N(6)-(dimethylallyl)adenosine 5'-phosphate + H2O = N(6)-dimethylallyladenine + D-ribose 5-phosphate</text>
        <dbReference type="Rhea" id="RHEA:48560"/>
        <dbReference type="ChEBI" id="CHEBI:15377"/>
        <dbReference type="ChEBI" id="CHEBI:17660"/>
        <dbReference type="ChEBI" id="CHEBI:57526"/>
        <dbReference type="ChEBI" id="CHEBI:78346"/>
        <dbReference type="EC" id="3.2.2.n1"/>
    </reaction>
</comment>
<protein>
    <recommendedName>
        <fullName evidence="2">Cytokinin riboside 5'-monophosphate phosphoribohydrolase</fullName>
        <ecNumber evidence="2">3.2.2.n1</ecNumber>
    </recommendedName>
</protein>
<comment type="similarity">
    <text evidence="1 2">Belongs to the LOG family.</text>
</comment>
<dbReference type="AlphaFoldDB" id="A0A9X3MX79"/>
<reference evidence="3" key="1">
    <citation type="submission" date="2022-10" db="EMBL/GenBank/DDBJ databases">
        <title>The WGS of Solirubrobacter ginsenosidimutans DSM 21036.</title>
        <authorList>
            <person name="Jiang Z."/>
        </authorList>
    </citation>
    <scope>NUCLEOTIDE SEQUENCE</scope>
    <source>
        <strain evidence="3">DSM 21036</strain>
    </source>
</reference>
<proteinExistence type="inferred from homology"/>
<dbReference type="InterPro" id="IPR031100">
    <property type="entry name" value="LOG_fam"/>
</dbReference>
<dbReference type="NCBIfam" id="TIGR00730">
    <property type="entry name" value="Rossman fold protein, TIGR00730 family"/>
    <property type="match status" value="1"/>
</dbReference>